<evidence type="ECO:0000313" key="3">
    <source>
        <dbReference type="Proteomes" id="UP000675881"/>
    </source>
</evidence>
<evidence type="ECO:0000313" key="2">
    <source>
        <dbReference type="EMBL" id="CAF2855012.1"/>
    </source>
</evidence>
<reference evidence="2" key="1">
    <citation type="submission" date="2021-02" db="EMBL/GenBank/DDBJ databases">
        <authorList>
            <person name="Bekaert M."/>
        </authorList>
    </citation>
    <scope>NUCLEOTIDE SEQUENCE</scope>
    <source>
        <strain evidence="2">IoA-00</strain>
    </source>
</reference>
<feature type="region of interest" description="Disordered" evidence="1">
    <location>
        <begin position="309"/>
        <end position="332"/>
    </location>
</feature>
<protein>
    <submittedName>
        <fullName evidence="2">(salmon louse) hypothetical protein</fullName>
    </submittedName>
</protein>
<gene>
    <name evidence="2" type="ORF">LSAA_5695</name>
</gene>
<sequence length="345" mass="39325">MMISLLSGETDMIFPVAKLTILEWVLSGGDGISDRITIDDKASLYSGIINKIKMYEDFDLDTINRSLDEPITPELTSSEHQAYLHMQRTAVFDTFRGEWFIKIPWIDSDPNVEEGYQEFLNLDYTEKVPSKEKITKYPSYDLTSIPDFRLDKDSTKCRFVVNVSLPDVKDKTQSFNKLLMPGKNYASTNSGTYSKGYVPFYLGNARRSTSVDELQCRCLWISFSSLYFYVVSERNGQEGIKKKSQVASEVIDKRTYMDDVHIAQDTPEETIQTTLQILKILENGGFHVLMIKSSHPEFLSEIELRDQPILHRGEPVQDSDEGEPNDANPGKEAINCNLRVCSYSP</sequence>
<dbReference type="EMBL" id="HG994593">
    <property type="protein sequence ID" value="CAF2855012.1"/>
    <property type="molecule type" value="Genomic_DNA"/>
</dbReference>
<proteinExistence type="predicted"/>
<evidence type="ECO:0000256" key="1">
    <source>
        <dbReference type="SAM" id="MobiDB-lite"/>
    </source>
</evidence>
<organism evidence="2 3">
    <name type="scientific">Lepeophtheirus salmonis</name>
    <name type="common">Salmon louse</name>
    <name type="synonym">Caligus salmonis</name>
    <dbReference type="NCBI Taxonomy" id="72036"/>
    <lineage>
        <taxon>Eukaryota</taxon>
        <taxon>Metazoa</taxon>
        <taxon>Ecdysozoa</taxon>
        <taxon>Arthropoda</taxon>
        <taxon>Crustacea</taxon>
        <taxon>Multicrustacea</taxon>
        <taxon>Hexanauplia</taxon>
        <taxon>Copepoda</taxon>
        <taxon>Siphonostomatoida</taxon>
        <taxon>Caligidae</taxon>
        <taxon>Lepeophtheirus</taxon>
    </lineage>
</organism>
<name>A0A7R8CLT3_LEPSM</name>
<dbReference type="Proteomes" id="UP000675881">
    <property type="component" value="Chromosome 14"/>
</dbReference>
<keyword evidence="3" id="KW-1185">Reference proteome</keyword>
<dbReference type="AlphaFoldDB" id="A0A7R8CLT3"/>
<accession>A0A7R8CLT3</accession>